<dbReference type="AlphaFoldDB" id="A0A090Q3C2"/>
<evidence type="ECO:0000313" key="2">
    <source>
        <dbReference type="EMBL" id="GAK96243.1"/>
    </source>
</evidence>
<evidence type="ECO:0000313" key="3">
    <source>
        <dbReference type="Proteomes" id="UP000029221"/>
    </source>
</evidence>
<evidence type="ECO:0000259" key="1">
    <source>
        <dbReference type="Pfam" id="PF20448"/>
    </source>
</evidence>
<keyword evidence="3" id="KW-1185">Reference proteome</keyword>
<dbReference type="InterPro" id="IPR046551">
    <property type="entry name" value="DUF6705"/>
</dbReference>
<feature type="domain" description="DUF6705" evidence="1">
    <location>
        <begin position="29"/>
        <end position="106"/>
    </location>
</feature>
<dbReference type="RefSeq" id="WP_042277427.1">
    <property type="nucleotide sequence ID" value="NZ_BBML01000002.1"/>
</dbReference>
<sequence>MIKYFFLLLAFLIINSHTSIHDLRTLYLFTIPNTDAQPGDYYKDIHNDQDKFVGTWVYEDSYRKVEISINQREREGFGWKTKCFVDLLQLEYKYYENGVLVKESDPRFRIGDDAFQQIVFTKVNLNQEIHLNGQSVGADLGYSVVYGRYDEYFGELCEHPGFKQFSLKYETTTNNVNGTTTVGSIHYKRFGRSIKQNAFGLGCEYDFVLPEEMTLIKQS</sequence>
<dbReference type="Proteomes" id="UP000029221">
    <property type="component" value="Unassembled WGS sequence"/>
</dbReference>
<accession>A0A090Q3C2</accession>
<gene>
    <name evidence="2" type="ORF">JCM19294_1756</name>
</gene>
<name>A0A090Q3C2_9FLAO</name>
<dbReference type="Pfam" id="PF20448">
    <property type="entry name" value="DUF6705"/>
    <property type="match status" value="1"/>
</dbReference>
<reference evidence="2" key="1">
    <citation type="journal article" date="2014" name="Genome Announc.">
        <title>Draft Genome Sequences of Marine Flavobacterium Nonlabens Strains NR17, NR24, NR27, NR32, NR33, and Ara13.</title>
        <authorList>
            <person name="Nakanishi M."/>
            <person name="Meirelles P."/>
            <person name="Suzuki R."/>
            <person name="Takatani N."/>
            <person name="Mino S."/>
            <person name="Suda W."/>
            <person name="Oshima K."/>
            <person name="Hattori M."/>
            <person name="Ohkuma M."/>
            <person name="Hosokawa M."/>
            <person name="Miyashita K."/>
            <person name="Thompson F.L."/>
            <person name="Niwa A."/>
            <person name="Sawabe T."/>
            <person name="Sawabe T."/>
        </authorList>
    </citation>
    <scope>NUCLEOTIDE SEQUENCE [LARGE SCALE GENOMIC DNA]</scope>
    <source>
        <strain evidence="2">JCM 19294</strain>
    </source>
</reference>
<dbReference type="EMBL" id="BBML01000002">
    <property type="protein sequence ID" value="GAK96243.1"/>
    <property type="molecule type" value="Genomic_DNA"/>
</dbReference>
<protein>
    <recommendedName>
        <fullName evidence="1">DUF6705 domain-containing protein</fullName>
    </recommendedName>
</protein>
<organism evidence="2 3">
    <name type="scientific">Nonlabens tegetincola</name>
    <dbReference type="NCBI Taxonomy" id="323273"/>
    <lineage>
        <taxon>Bacteria</taxon>
        <taxon>Pseudomonadati</taxon>
        <taxon>Bacteroidota</taxon>
        <taxon>Flavobacteriia</taxon>
        <taxon>Flavobacteriales</taxon>
        <taxon>Flavobacteriaceae</taxon>
        <taxon>Nonlabens</taxon>
    </lineage>
</organism>
<proteinExistence type="predicted"/>
<comment type="caution">
    <text evidence="2">The sequence shown here is derived from an EMBL/GenBank/DDBJ whole genome shotgun (WGS) entry which is preliminary data.</text>
</comment>